<dbReference type="eggNOG" id="KOG2877">
    <property type="taxonomic scope" value="Eukaryota"/>
</dbReference>
<evidence type="ECO:0000256" key="3">
    <source>
        <dbReference type="ARBA" id="ARBA00022679"/>
    </source>
</evidence>
<keyword evidence="4 6" id="KW-0472">Membrane</keyword>
<comment type="similarity">
    <text evidence="2 5">Belongs to the CDP-alcohol phosphatidyltransferase class-I family.</text>
</comment>
<feature type="transmembrane region" description="Helical" evidence="6">
    <location>
        <begin position="334"/>
        <end position="352"/>
    </location>
</feature>
<dbReference type="Pfam" id="PF01066">
    <property type="entry name" value="CDP-OH_P_transf"/>
    <property type="match status" value="1"/>
</dbReference>
<keyword evidence="6" id="KW-1133">Transmembrane helix</keyword>
<dbReference type="InterPro" id="IPR048254">
    <property type="entry name" value="CDP_ALCOHOL_P_TRANSF_CS"/>
</dbReference>
<dbReference type="GO" id="GO:0006646">
    <property type="term" value="P:phosphatidylethanolamine biosynthetic process"/>
    <property type="evidence" value="ECO:0007669"/>
    <property type="project" value="TreeGrafter"/>
</dbReference>
<keyword evidence="7" id="KW-1185">Reference proteome</keyword>
<evidence type="ECO:0000256" key="5">
    <source>
        <dbReference type="RuleBase" id="RU003750"/>
    </source>
</evidence>
<feature type="transmembrane region" description="Helical" evidence="6">
    <location>
        <begin position="52"/>
        <end position="76"/>
    </location>
</feature>
<name>A0A1I7VMX2_LOALO</name>
<dbReference type="GO" id="GO:0005789">
    <property type="term" value="C:endoplasmic reticulum membrane"/>
    <property type="evidence" value="ECO:0007669"/>
    <property type="project" value="TreeGrafter"/>
</dbReference>
<feature type="transmembrane region" description="Helical" evidence="6">
    <location>
        <begin position="389"/>
        <end position="410"/>
    </location>
</feature>
<proteinExistence type="inferred from homology"/>
<feature type="transmembrane region" description="Helical" evidence="6">
    <location>
        <begin position="364"/>
        <end position="383"/>
    </location>
</feature>
<comment type="subcellular location">
    <subcellularLocation>
        <location evidence="1">Membrane</location>
    </subcellularLocation>
</comment>
<sequence length="435" mass="50164">MILLELFDYKYLNERQIKGFDKYKYCSVDSSPLSKYVSHPFWNWVVQFYPTWLAPNVLTLTGFIFVMFAFLVVSYYDYYVAANSNVLAENSGKTFFSANGETWCSLGPRLNLFELLWWRVQADWRESIPDWVWLLCSICTFVGHTLDGTDGKQARRMGVSGPTGELFDHGLDSWSTVPLTLTIFSIFGQGEFSLSPVRLLLVLISVQAVFIVSHWEKYNTGILFLPWNCDLSQDGLTLLYLFAFFKGNEYFKFYVFDGFTMAVCFELGFYVCCCISLVVSARNIYLSYFVDHTGKQDNFYEMCLPLYPSLILFSISVLWAMYSPGKIVERDPRLYLYTMGTVFSNIACRLIVAQMCNTRAEIFNLCLAIYSVVAITSLSGFLSVYQELIFLRLGVIIITLTHLHFGICVVRQLCKHFKIYAFSLHYLQQSSETLR</sequence>
<evidence type="ECO:0000256" key="4">
    <source>
        <dbReference type="ARBA" id="ARBA00023136"/>
    </source>
</evidence>
<dbReference type="STRING" id="7209.A0A1I7VMX2"/>
<feature type="transmembrane region" description="Helical" evidence="6">
    <location>
        <begin position="259"/>
        <end position="281"/>
    </location>
</feature>
<evidence type="ECO:0000313" key="7">
    <source>
        <dbReference type="Proteomes" id="UP000095285"/>
    </source>
</evidence>
<protein>
    <submittedName>
        <fullName evidence="8">Ethanolaminephosphotransferase 1</fullName>
    </submittedName>
</protein>
<dbReference type="WBParaSite" id="EN70_4324">
    <property type="protein sequence ID" value="EN70_4324"/>
    <property type="gene ID" value="EN70_4324"/>
</dbReference>
<reference evidence="7" key="1">
    <citation type="submission" date="2012-04" db="EMBL/GenBank/DDBJ databases">
        <title>The Genome Sequence of Loa loa.</title>
        <authorList>
            <consortium name="The Broad Institute Genome Sequencing Platform"/>
            <consortium name="Broad Institute Genome Sequencing Center for Infectious Disease"/>
            <person name="Nutman T.B."/>
            <person name="Fink D.L."/>
            <person name="Russ C."/>
            <person name="Young S."/>
            <person name="Zeng Q."/>
            <person name="Gargeya S."/>
            <person name="Alvarado L."/>
            <person name="Berlin A."/>
            <person name="Chapman S.B."/>
            <person name="Chen Z."/>
            <person name="Freedman E."/>
            <person name="Gellesch M."/>
            <person name="Goldberg J."/>
            <person name="Griggs A."/>
            <person name="Gujja S."/>
            <person name="Heilman E.R."/>
            <person name="Heiman D."/>
            <person name="Howarth C."/>
            <person name="Mehta T."/>
            <person name="Neiman D."/>
            <person name="Pearson M."/>
            <person name="Roberts A."/>
            <person name="Saif S."/>
            <person name="Shea T."/>
            <person name="Shenoy N."/>
            <person name="Sisk P."/>
            <person name="Stolte C."/>
            <person name="Sykes S."/>
            <person name="White J."/>
            <person name="Yandava C."/>
            <person name="Haas B."/>
            <person name="Henn M.R."/>
            <person name="Nusbaum C."/>
            <person name="Birren B."/>
        </authorList>
    </citation>
    <scope>NUCLEOTIDE SEQUENCE [LARGE SCALE GENOMIC DNA]</scope>
</reference>
<dbReference type="AlphaFoldDB" id="A0A1I7VMX2"/>
<dbReference type="PROSITE" id="PS00379">
    <property type="entry name" value="CDP_ALCOHOL_P_TRANSF"/>
    <property type="match status" value="1"/>
</dbReference>
<evidence type="ECO:0000256" key="6">
    <source>
        <dbReference type="SAM" id="Phobius"/>
    </source>
</evidence>
<dbReference type="GO" id="GO:0004307">
    <property type="term" value="F:ethanolaminephosphotransferase activity"/>
    <property type="evidence" value="ECO:0007669"/>
    <property type="project" value="TreeGrafter"/>
</dbReference>
<evidence type="ECO:0000256" key="2">
    <source>
        <dbReference type="ARBA" id="ARBA00010441"/>
    </source>
</evidence>
<reference evidence="8" key="2">
    <citation type="submission" date="2016-11" db="UniProtKB">
        <authorList>
            <consortium name="WormBaseParasite"/>
        </authorList>
    </citation>
    <scope>IDENTIFICATION</scope>
</reference>
<dbReference type="PANTHER" id="PTHR10414">
    <property type="entry name" value="ETHANOLAMINEPHOSPHOTRANSFERASE"/>
    <property type="match status" value="1"/>
</dbReference>
<dbReference type="Gene3D" id="1.20.120.1760">
    <property type="match status" value="1"/>
</dbReference>
<evidence type="ECO:0000256" key="1">
    <source>
        <dbReference type="ARBA" id="ARBA00004370"/>
    </source>
</evidence>
<dbReference type="PANTHER" id="PTHR10414:SF71">
    <property type="entry name" value="FI05338P"/>
    <property type="match status" value="1"/>
</dbReference>
<accession>A0A1I7VMX2</accession>
<keyword evidence="3 5" id="KW-0808">Transferase</keyword>
<dbReference type="InterPro" id="IPR014472">
    <property type="entry name" value="CHOPT"/>
</dbReference>
<organism evidence="7 8">
    <name type="scientific">Loa loa</name>
    <name type="common">Eye worm</name>
    <name type="synonym">Filaria loa</name>
    <dbReference type="NCBI Taxonomy" id="7209"/>
    <lineage>
        <taxon>Eukaryota</taxon>
        <taxon>Metazoa</taxon>
        <taxon>Ecdysozoa</taxon>
        <taxon>Nematoda</taxon>
        <taxon>Chromadorea</taxon>
        <taxon>Rhabditida</taxon>
        <taxon>Spirurina</taxon>
        <taxon>Spiruromorpha</taxon>
        <taxon>Filarioidea</taxon>
        <taxon>Onchocercidae</taxon>
        <taxon>Loa</taxon>
    </lineage>
</organism>
<feature type="transmembrane region" description="Helical" evidence="6">
    <location>
        <begin position="302"/>
        <end position="322"/>
    </location>
</feature>
<keyword evidence="6" id="KW-0812">Transmembrane</keyword>
<evidence type="ECO:0000313" key="8">
    <source>
        <dbReference type="WBParaSite" id="EN70_4324"/>
    </source>
</evidence>
<dbReference type="InterPro" id="IPR043130">
    <property type="entry name" value="CDP-OH_PTrfase_TM_dom"/>
</dbReference>
<dbReference type="GO" id="GO:0005794">
    <property type="term" value="C:Golgi apparatus"/>
    <property type="evidence" value="ECO:0007669"/>
    <property type="project" value="TreeGrafter"/>
</dbReference>
<dbReference type="PIRSF" id="PIRSF015665">
    <property type="entry name" value="CHOPT"/>
    <property type="match status" value="1"/>
</dbReference>
<dbReference type="InterPro" id="IPR000462">
    <property type="entry name" value="CDP-OH_P_trans"/>
</dbReference>
<dbReference type="Proteomes" id="UP000095285">
    <property type="component" value="Unassembled WGS sequence"/>
</dbReference>